<dbReference type="SUPFAM" id="SSF53474">
    <property type="entry name" value="alpha/beta-Hydrolases"/>
    <property type="match status" value="1"/>
</dbReference>
<accession>A0ABX1J6S4</accession>
<dbReference type="EMBL" id="JAAXLS010000015">
    <property type="protein sequence ID" value="NKQ55491.1"/>
    <property type="molecule type" value="Genomic_DNA"/>
</dbReference>
<gene>
    <name evidence="2" type="ORF">HFP15_21640</name>
</gene>
<dbReference type="InterPro" id="IPR050228">
    <property type="entry name" value="Carboxylesterase_BioH"/>
</dbReference>
<organism evidence="2 3">
    <name type="scientific">Amycolatopsis acididurans</name>
    <dbReference type="NCBI Taxonomy" id="2724524"/>
    <lineage>
        <taxon>Bacteria</taxon>
        <taxon>Bacillati</taxon>
        <taxon>Actinomycetota</taxon>
        <taxon>Actinomycetes</taxon>
        <taxon>Pseudonocardiales</taxon>
        <taxon>Pseudonocardiaceae</taxon>
        <taxon>Amycolatopsis</taxon>
    </lineage>
</organism>
<dbReference type="Proteomes" id="UP000715441">
    <property type="component" value="Unassembled WGS sequence"/>
</dbReference>
<sequence length="414" mass="44965">MRISLQVLEELDLDVVLGGLPPAGSWRGLVDVGGIAFGLSGVDNAVRIVPVSGINDRWDFEFLLSEEDWSAFCAEPVARGYTTAQAVVATTNGRPVRGDRAVWARVAPVVDRVLDAVRAAVRTPSVRRPEPPEPPLGVSPITGRYLTVEVQGRRQRIYYETAGAGPALVCLHTAGADSRQFRYLLEDPAVTERWTVVAFDMPWHGRSEPPTGWQHEPYRLTTQVYADTVLAVIDGLGLRRPVLAGCSMGGAIALYLASTAGERFTGVCALEGGLGNPSRFVEWTNRSDVDHSLFLTSWVGGLIAPTSPAGPAAQTLWGYAQSGPGVYQGDTYFYSHDLPEHAESLRPATCPLYVFSGEYDYSATTEMSKDAAERLGGQLVEMSGKGHFPMSEDPASFAEYLLPVLDLLRDKYED</sequence>
<dbReference type="Gene3D" id="3.40.50.1820">
    <property type="entry name" value="alpha/beta hydrolase"/>
    <property type="match status" value="1"/>
</dbReference>
<keyword evidence="3" id="KW-1185">Reference proteome</keyword>
<dbReference type="InterPro" id="IPR000073">
    <property type="entry name" value="AB_hydrolase_1"/>
</dbReference>
<dbReference type="Pfam" id="PF12697">
    <property type="entry name" value="Abhydrolase_6"/>
    <property type="match status" value="1"/>
</dbReference>
<dbReference type="InterPro" id="IPR029058">
    <property type="entry name" value="AB_hydrolase_fold"/>
</dbReference>
<dbReference type="PANTHER" id="PTHR43194:SF2">
    <property type="entry name" value="PEROXISOMAL MEMBRANE PROTEIN LPX1"/>
    <property type="match status" value="1"/>
</dbReference>
<name>A0ABX1J6S4_9PSEU</name>
<keyword evidence="2" id="KW-0378">Hydrolase</keyword>
<comment type="caution">
    <text evidence="2">The sequence shown here is derived from an EMBL/GenBank/DDBJ whole genome shotgun (WGS) entry which is preliminary data.</text>
</comment>
<dbReference type="RefSeq" id="WP_168518502.1">
    <property type="nucleotide sequence ID" value="NZ_JAAXLS010000015.1"/>
</dbReference>
<evidence type="ECO:0000313" key="2">
    <source>
        <dbReference type="EMBL" id="NKQ55491.1"/>
    </source>
</evidence>
<feature type="domain" description="AB hydrolase-1" evidence="1">
    <location>
        <begin position="168"/>
        <end position="399"/>
    </location>
</feature>
<evidence type="ECO:0000259" key="1">
    <source>
        <dbReference type="Pfam" id="PF12697"/>
    </source>
</evidence>
<reference evidence="2 3" key="1">
    <citation type="submission" date="2020-04" db="EMBL/GenBank/DDBJ databases">
        <title>Novel species.</title>
        <authorList>
            <person name="Teo W.F.A."/>
            <person name="Lipun K."/>
            <person name="Srisuk N."/>
            <person name="Duangmal K."/>
        </authorList>
    </citation>
    <scope>NUCLEOTIDE SEQUENCE [LARGE SCALE GENOMIC DNA]</scope>
    <source>
        <strain evidence="2 3">K13G38</strain>
    </source>
</reference>
<evidence type="ECO:0000313" key="3">
    <source>
        <dbReference type="Proteomes" id="UP000715441"/>
    </source>
</evidence>
<proteinExistence type="predicted"/>
<dbReference type="GO" id="GO:0016787">
    <property type="term" value="F:hydrolase activity"/>
    <property type="evidence" value="ECO:0007669"/>
    <property type="project" value="UniProtKB-KW"/>
</dbReference>
<dbReference type="PANTHER" id="PTHR43194">
    <property type="entry name" value="HYDROLASE ALPHA/BETA FOLD FAMILY"/>
    <property type="match status" value="1"/>
</dbReference>
<protein>
    <submittedName>
        <fullName evidence="2">Alpha/beta hydrolase</fullName>
    </submittedName>
</protein>